<accession>A0A3P8C810</accession>
<dbReference type="PROSITE" id="PS50259">
    <property type="entry name" value="G_PROTEIN_RECEP_F3_4"/>
    <property type="match status" value="1"/>
</dbReference>
<feature type="transmembrane region" description="Helical" evidence="9">
    <location>
        <begin position="600"/>
        <end position="620"/>
    </location>
</feature>
<evidence type="ECO:0000313" key="13">
    <source>
        <dbReference type="WBParaSite" id="HPBE_0001989001-mRNA-1"/>
    </source>
</evidence>
<dbReference type="CDD" id="cd06366">
    <property type="entry name" value="PBP1_GABAb_receptor"/>
    <property type="match status" value="1"/>
</dbReference>
<evidence type="ECO:0000259" key="10">
    <source>
        <dbReference type="PROSITE" id="PS50259"/>
    </source>
</evidence>
<dbReference type="GO" id="GO:0004965">
    <property type="term" value="F:G protein-coupled GABA receptor activity"/>
    <property type="evidence" value="ECO:0007669"/>
    <property type="project" value="InterPro"/>
</dbReference>
<dbReference type="PRINTS" id="PR01176">
    <property type="entry name" value="GABABRECEPTR"/>
</dbReference>
<name>A0A3P8C810_HELPZ</name>
<dbReference type="Proteomes" id="UP000050761">
    <property type="component" value="Unassembled WGS sequence"/>
</dbReference>
<dbReference type="WBParaSite" id="HPBE_0001989001-mRNA-1">
    <property type="protein sequence ID" value="HPBE_0001989001-mRNA-1"/>
    <property type="gene ID" value="HPBE_0001989001"/>
</dbReference>
<feature type="transmembrane region" description="Helical" evidence="9">
    <location>
        <begin position="457"/>
        <end position="475"/>
    </location>
</feature>
<dbReference type="Gene3D" id="3.40.50.2300">
    <property type="match status" value="2"/>
</dbReference>
<dbReference type="InterPro" id="IPR028082">
    <property type="entry name" value="Peripla_BP_I"/>
</dbReference>
<feature type="transmembrane region" description="Helical" evidence="9">
    <location>
        <begin position="415"/>
        <end position="437"/>
    </location>
</feature>
<dbReference type="GO" id="GO:0038039">
    <property type="term" value="C:G protein-coupled receptor heterodimeric complex"/>
    <property type="evidence" value="ECO:0007669"/>
    <property type="project" value="TreeGrafter"/>
</dbReference>
<feature type="domain" description="G-protein coupled receptors family 3 profile" evidence="10">
    <location>
        <begin position="416"/>
        <end position="622"/>
    </location>
</feature>
<evidence type="ECO:0000256" key="3">
    <source>
        <dbReference type="ARBA" id="ARBA00022989"/>
    </source>
</evidence>
<evidence type="ECO:0000256" key="6">
    <source>
        <dbReference type="ARBA" id="ARBA00023170"/>
    </source>
</evidence>
<evidence type="ECO:0000313" key="12">
    <source>
        <dbReference type="Proteomes" id="UP000050761"/>
    </source>
</evidence>
<feature type="transmembrane region" description="Helical" evidence="9">
    <location>
        <begin position="572"/>
        <end position="594"/>
    </location>
</feature>
<dbReference type="PANTHER" id="PTHR10519:SF74">
    <property type="entry name" value="GAMMA-AMINOBUTYRIC ACID TYPE B RECEPTOR SUBUNIT 2"/>
    <property type="match status" value="1"/>
</dbReference>
<evidence type="ECO:0000256" key="4">
    <source>
        <dbReference type="ARBA" id="ARBA00023040"/>
    </source>
</evidence>
<proteinExistence type="predicted"/>
<comment type="subcellular location">
    <subcellularLocation>
        <location evidence="1">Membrane</location>
        <topology evidence="1">Multi-pass membrane protein</topology>
    </subcellularLocation>
</comment>
<dbReference type="Pfam" id="PF00003">
    <property type="entry name" value="7tm_3"/>
    <property type="match status" value="1"/>
</dbReference>
<dbReference type="SUPFAM" id="SSF53822">
    <property type="entry name" value="Periplasmic binding protein-like I"/>
    <property type="match status" value="1"/>
</dbReference>
<feature type="transmembrane region" description="Helical" evidence="9">
    <location>
        <begin position="538"/>
        <end position="560"/>
    </location>
</feature>
<feature type="transmembrane region" description="Helical" evidence="9">
    <location>
        <begin position="487"/>
        <end position="507"/>
    </location>
</feature>
<evidence type="ECO:0000256" key="1">
    <source>
        <dbReference type="ARBA" id="ARBA00004141"/>
    </source>
</evidence>
<keyword evidence="8" id="KW-0807">Transducer</keyword>
<dbReference type="InterPro" id="IPR002455">
    <property type="entry name" value="GPCR3_GABA-B"/>
</dbReference>
<evidence type="ECO:0000256" key="9">
    <source>
        <dbReference type="SAM" id="Phobius"/>
    </source>
</evidence>
<keyword evidence="3 9" id="KW-1133">Transmembrane helix</keyword>
<dbReference type="Pfam" id="PF01094">
    <property type="entry name" value="ANF_receptor"/>
    <property type="match status" value="1"/>
</dbReference>
<protein>
    <submittedName>
        <fullName evidence="13">G_PROTEIN_RECEP_F3_4 domain-containing protein</fullName>
    </submittedName>
</protein>
<dbReference type="OrthoDB" id="2150267at2759"/>
<keyword evidence="7" id="KW-0325">Glycoprotein</keyword>
<dbReference type="PANTHER" id="PTHR10519">
    <property type="entry name" value="GABA-B RECEPTOR"/>
    <property type="match status" value="1"/>
</dbReference>
<keyword evidence="4" id="KW-0297">G-protein coupled receptor</keyword>
<dbReference type="AlphaFoldDB" id="A0A3P8C810"/>
<evidence type="ECO:0000256" key="5">
    <source>
        <dbReference type="ARBA" id="ARBA00023136"/>
    </source>
</evidence>
<reference evidence="11 12" key="1">
    <citation type="submission" date="2018-11" db="EMBL/GenBank/DDBJ databases">
        <authorList>
            <consortium name="Pathogen Informatics"/>
        </authorList>
    </citation>
    <scope>NUCLEOTIDE SEQUENCE [LARGE SCALE GENOMIC DNA]</scope>
</reference>
<organism evidence="11">
    <name type="scientific">Heligmosomoides polygyrus</name>
    <name type="common">Parasitic roundworm</name>
    <dbReference type="NCBI Taxonomy" id="6339"/>
    <lineage>
        <taxon>Eukaryota</taxon>
        <taxon>Metazoa</taxon>
        <taxon>Ecdysozoa</taxon>
        <taxon>Nematoda</taxon>
        <taxon>Chromadorea</taxon>
        <taxon>Rhabditida</taxon>
        <taxon>Rhabditina</taxon>
        <taxon>Rhabditomorpha</taxon>
        <taxon>Strongyloidea</taxon>
        <taxon>Heligmosomidae</taxon>
        <taxon>Heligmosomoides</taxon>
    </lineage>
</organism>
<dbReference type="PRINTS" id="PR01177">
    <property type="entry name" value="GABAB1RECPTR"/>
</dbReference>
<reference evidence="13" key="2">
    <citation type="submission" date="2019-09" db="UniProtKB">
        <authorList>
            <consortium name="WormBaseParasite"/>
        </authorList>
    </citation>
    <scope>IDENTIFICATION</scope>
</reference>
<evidence type="ECO:0000256" key="7">
    <source>
        <dbReference type="ARBA" id="ARBA00023180"/>
    </source>
</evidence>
<keyword evidence="12" id="KW-1185">Reference proteome</keyword>
<keyword evidence="5 9" id="KW-0472">Membrane</keyword>
<dbReference type="InterPro" id="IPR001828">
    <property type="entry name" value="ANF_lig-bd_rcpt"/>
</dbReference>
<gene>
    <name evidence="11" type="ORF">HPBE_LOCUS19889</name>
</gene>
<dbReference type="GO" id="GO:0007214">
    <property type="term" value="P:gamma-aminobutyric acid signaling pathway"/>
    <property type="evidence" value="ECO:0007669"/>
    <property type="project" value="TreeGrafter"/>
</dbReference>
<evidence type="ECO:0000313" key="11">
    <source>
        <dbReference type="EMBL" id="VDP17228.1"/>
    </source>
</evidence>
<sequence length="642" mass="72618">MSLRQSPILATEAFGLSCRPRLGGTPVPLGKPFDAMPAIKLALSYIHNYSCILDGFKLELIFKDTQCKTSLGMKALFDLIASRPRPVAIFGGMCTEVNEPVAMALKYWQVVQLSYAETHAKFGTADSQELYPTFFRIVPGDRNLNNAKCRLISHFGWRKVGTLKQSDEPRYALPHESLTTKLEHGYGIKVVYTAGVTKHEMDNIGSELDELKSRDVHILVVDVAEDLAAYVLCEAYHRQMYGEGYLWILPGYHSTAWMGVTSANCSAEEMNLVLEGHFAVEFALVRKDNHTHVIGLQRASFIWSELERESPNIWQGYLYDGLWTLAIALSQALGANASFSHLKLLSAINNSSFEGVTGRVRFENNERLGLVDIRQWRDGGYDDVGYYDGASDVFSWEPPLDATVIERRREYISNLLFVIMSFLALIGISLALIFLFVNIKYRNHRFIKMSSPNLNNLIIVGSMFTFASVVLLGIDTRILSNENFVKLCYVKTWTLSLGFTLAFGSMFSKTWRVHSIFTNIRMDRKAIKVLLLLTPPGIRQFCFIVRFCLITDYSLVWTILKKKKMRFGPKFASLRYYLLILAVDAPDLFCYPEIQDSKLLLILAGLLFVDVMVLSLWAVVSPFRMSVMELPQLVCSAIAPMF</sequence>
<evidence type="ECO:0000256" key="8">
    <source>
        <dbReference type="ARBA" id="ARBA00023224"/>
    </source>
</evidence>
<keyword evidence="6" id="KW-0675">Receptor</keyword>
<dbReference type="InterPro" id="IPR017978">
    <property type="entry name" value="GPCR_3_C"/>
</dbReference>
<dbReference type="EMBL" id="UZAH01031696">
    <property type="protein sequence ID" value="VDP17228.1"/>
    <property type="molecule type" value="Genomic_DNA"/>
</dbReference>
<evidence type="ECO:0000256" key="2">
    <source>
        <dbReference type="ARBA" id="ARBA00022692"/>
    </source>
</evidence>
<keyword evidence="2 9" id="KW-0812">Transmembrane</keyword>